<dbReference type="InterPro" id="IPR001660">
    <property type="entry name" value="SAM"/>
</dbReference>
<comment type="caution">
    <text evidence="6">The sequence shown here is derived from an EMBL/GenBank/DDBJ whole genome shotgun (WGS) entry which is preliminary data.</text>
</comment>
<evidence type="ECO:0000313" key="6">
    <source>
        <dbReference type="EMBL" id="ORX83113.1"/>
    </source>
</evidence>
<dbReference type="STRING" id="1754192.A0A1Y1XBM2"/>
<evidence type="ECO:0000259" key="5">
    <source>
        <dbReference type="PROSITE" id="PS50105"/>
    </source>
</evidence>
<name>A0A1Y1XBM2_9FUNG</name>
<feature type="compositionally biased region" description="Basic and acidic residues" evidence="4">
    <location>
        <begin position="979"/>
        <end position="988"/>
    </location>
</feature>
<sequence length="1187" mass="134679">MEHNIDNVITSTFCLPVRAHRGIQTNGLDMQQYITDIINQLCEDSIKQYKCQIVFSQLETSPTISNLRAKNDYFDFNYSISISGPLDQVLQARGYILRNSPSQVVSTLYIERWLLLNKSEDIKPSINEKLQEIMQQTNATIVVDYNKNDKVKPPPGLGSDSIKVDILGQWENVERARLKCLVYFDELCGFYVRYVEIDPKLHYILSGRKRETLNEIMNETSTNIYIPFPLISHSTTKAHSGVVGDPPLNNNQNDNYSQSIIYITGQNEEQVNNAKKELLSLGLKKKMTVASRHVKCLPRKIDWMLISKRDALKKIMQDNATFIEFPPIGSSNDTIFVYGDERVFVERTIRSIMLLACSYYKATIKLLHPIPFQQSNVISNQSMSNNKGMLQNNIQQLNSTLKQLCQITRAEIIFSNQYVKIYGLESAVKNAYRQLMESSLLKTHTQESIFQLELALEQRDYINGKKNGKINKIIKSSACKITFQEYNGYNMLIDLCNQYPAKALEGLAMLEDEIPAELSFYIPESFHKRIIGVGGKNIQRIMKKYGVYVKFSNAEEFKELGGYFENNDNVIARTPSKNSANLESLKQAILELVNPNKEKKDITITTRIPRQFHSYVAGKNNYNISNIEKEYKVKINFPEKESGSTNIEIIGGELQVNKARYALQELIPEAYDIHINNATIVKNIINSEEFNENIVNQLDKYDMKLFYYLPEVDENENECTLILQYKKGSPDFEKAKKLVKDYFMINTDSADIYHISRVNSYSSLSSQRKSTESLNSLANTNTNNTNNNNNQTSTFPSTIGSTINPNPISQSQVNLFGEISNKIPGRILEEDKNEKVATSLASMDSKITYSDYSLFDNNVIYSFELPFKNTRAVGSAPNLRTFFDDNVIIGNSNLQRSQSDINNDLTIPEQTLNKDNDGNIWSKQQPRYNGIPMYSQTSIENPQGIFAQTPDHFMQAAPGSGIPVMTSKHQDQTTELDQEDHFRSDNKLRKPSPLRNATSTDVMIDDEESETEMLSEKMMEQIISSDGNESSDIQQISYILVSIGLQRYIPKFVEQEIDYKTFITLTDNDLKEIGILTLGSRKKILSTIEELHNSSMVNSNSRSPIPPLPAQIDSNPSIINNNKLNPQLLPIQNPMNTMSNPLSMGQGLNQTQAPHIPLPFIPQSNNIGPSHLASISSKSNNSNVLSH</sequence>
<feature type="region of interest" description="Disordered" evidence="4">
    <location>
        <begin position="966"/>
        <end position="996"/>
    </location>
</feature>
<dbReference type="GO" id="GO:0005737">
    <property type="term" value="C:cytoplasm"/>
    <property type="evidence" value="ECO:0007669"/>
    <property type="project" value="TreeGrafter"/>
</dbReference>
<dbReference type="PANTHER" id="PTHR10627">
    <property type="entry name" value="SCP160"/>
    <property type="match status" value="1"/>
</dbReference>
<dbReference type="SUPFAM" id="SSF47769">
    <property type="entry name" value="SAM/Pointed domain"/>
    <property type="match status" value="1"/>
</dbReference>
<evidence type="ECO:0000313" key="7">
    <source>
        <dbReference type="Proteomes" id="UP000193944"/>
    </source>
</evidence>
<gene>
    <name evidence="6" type="ORF">BCR32DRAFT_243665</name>
</gene>
<dbReference type="Proteomes" id="UP000193944">
    <property type="component" value="Unassembled WGS sequence"/>
</dbReference>
<dbReference type="InterPro" id="IPR036612">
    <property type="entry name" value="KH_dom_type_1_sf"/>
</dbReference>
<dbReference type="InterPro" id="IPR056553">
    <property type="entry name" value="KH_Mug60-KHD4"/>
</dbReference>
<dbReference type="Pfam" id="PF00013">
    <property type="entry name" value="KH_1"/>
    <property type="match status" value="3"/>
</dbReference>
<reference evidence="6 7" key="1">
    <citation type="submission" date="2016-08" db="EMBL/GenBank/DDBJ databases">
        <title>A Parts List for Fungal Cellulosomes Revealed by Comparative Genomics.</title>
        <authorList>
            <consortium name="DOE Joint Genome Institute"/>
            <person name="Haitjema C.H."/>
            <person name="Gilmore S.P."/>
            <person name="Henske J.K."/>
            <person name="Solomon K.V."/>
            <person name="De Groot R."/>
            <person name="Kuo A."/>
            <person name="Mondo S.J."/>
            <person name="Salamov A.A."/>
            <person name="Labutti K."/>
            <person name="Zhao Z."/>
            <person name="Chiniquy J."/>
            <person name="Barry K."/>
            <person name="Brewer H.M."/>
            <person name="Purvine S.O."/>
            <person name="Wright A.T."/>
            <person name="Boxma B."/>
            <person name="Van Alen T."/>
            <person name="Hackstein J.H."/>
            <person name="Baker S.E."/>
            <person name="Grigoriev I.V."/>
            <person name="O'Malley M.A."/>
        </authorList>
    </citation>
    <scope>NUCLEOTIDE SEQUENCE [LARGE SCALE GENOMIC DNA]</scope>
    <source>
        <strain evidence="6 7">S4</strain>
    </source>
</reference>
<feature type="domain" description="SAM" evidence="5">
    <location>
        <begin position="1031"/>
        <end position="1094"/>
    </location>
</feature>
<dbReference type="PROSITE" id="PS50105">
    <property type="entry name" value="SAM_DOMAIN"/>
    <property type="match status" value="1"/>
</dbReference>
<dbReference type="Pfam" id="PF00536">
    <property type="entry name" value="SAM_1"/>
    <property type="match status" value="1"/>
</dbReference>
<dbReference type="Gene3D" id="3.30.1370.10">
    <property type="entry name" value="K Homology domain, type 1"/>
    <property type="match status" value="3"/>
</dbReference>
<dbReference type="PANTHER" id="PTHR10627:SF70">
    <property type="entry name" value="ANKYRIN REPEAT AND SAM DOMAIN-CONTAINING PROTEIN 6"/>
    <property type="match status" value="1"/>
</dbReference>
<dbReference type="GO" id="GO:0003723">
    <property type="term" value="F:RNA binding"/>
    <property type="evidence" value="ECO:0007669"/>
    <property type="project" value="UniProtKB-UniRule"/>
</dbReference>
<accession>A0A1Y1XBM2</accession>
<dbReference type="EMBL" id="MCFG01000080">
    <property type="protein sequence ID" value="ORX83113.1"/>
    <property type="molecule type" value="Genomic_DNA"/>
</dbReference>
<dbReference type="Gene3D" id="1.10.150.50">
    <property type="entry name" value="Transcription Factor, Ets-1"/>
    <property type="match status" value="1"/>
</dbReference>
<dbReference type="OrthoDB" id="271862at2759"/>
<evidence type="ECO:0000256" key="4">
    <source>
        <dbReference type="SAM" id="MobiDB-lite"/>
    </source>
</evidence>
<evidence type="ECO:0000256" key="2">
    <source>
        <dbReference type="ARBA" id="ARBA00022737"/>
    </source>
</evidence>
<dbReference type="InterPro" id="IPR004087">
    <property type="entry name" value="KH_dom"/>
</dbReference>
<evidence type="ECO:0000256" key="3">
    <source>
        <dbReference type="PROSITE-ProRule" id="PRU00117"/>
    </source>
</evidence>
<reference evidence="6 7" key="2">
    <citation type="submission" date="2016-08" db="EMBL/GenBank/DDBJ databases">
        <title>Pervasive Adenine N6-methylation of Active Genes in Fungi.</title>
        <authorList>
            <consortium name="DOE Joint Genome Institute"/>
            <person name="Mondo S.J."/>
            <person name="Dannebaum R.O."/>
            <person name="Kuo R.C."/>
            <person name="Labutti K."/>
            <person name="Haridas S."/>
            <person name="Kuo A."/>
            <person name="Salamov A."/>
            <person name="Ahrendt S.R."/>
            <person name="Lipzen A."/>
            <person name="Sullivan W."/>
            <person name="Andreopoulos W.B."/>
            <person name="Clum A."/>
            <person name="Lindquist E."/>
            <person name="Daum C."/>
            <person name="Ramamoorthy G.K."/>
            <person name="Gryganskyi A."/>
            <person name="Culley D."/>
            <person name="Magnuson J.K."/>
            <person name="James T.Y."/>
            <person name="O'Malley M.A."/>
            <person name="Stajich J.E."/>
            <person name="Spatafora J.W."/>
            <person name="Visel A."/>
            <person name="Grigoriev I.V."/>
        </authorList>
    </citation>
    <scope>NUCLEOTIDE SEQUENCE [LARGE SCALE GENOMIC DNA]</scope>
    <source>
        <strain evidence="6 7">S4</strain>
    </source>
</reference>
<dbReference type="CDD" id="cd22453">
    <property type="entry name" value="KH-I_MUG60_like"/>
    <property type="match status" value="1"/>
</dbReference>
<dbReference type="InterPro" id="IPR004088">
    <property type="entry name" value="KH_dom_type_1"/>
</dbReference>
<dbReference type="SUPFAM" id="SSF54791">
    <property type="entry name" value="Eukaryotic type KH-domain (KH-domain type I)"/>
    <property type="match status" value="3"/>
</dbReference>
<keyword evidence="7" id="KW-1185">Reference proteome</keyword>
<evidence type="ECO:0000256" key="1">
    <source>
        <dbReference type="ARBA" id="ARBA00007662"/>
    </source>
</evidence>
<proteinExistence type="inferred from homology"/>
<dbReference type="SMART" id="SM00322">
    <property type="entry name" value="KH"/>
    <property type="match status" value="3"/>
</dbReference>
<comment type="similarity">
    <text evidence="1">Belongs to the BicC family.</text>
</comment>
<dbReference type="AlphaFoldDB" id="A0A1Y1XBM2"/>
<protein>
    <recommendedName>
        <fullName evidence="5">SAM domain-containing protein</fullName>
    </recommendedName>
</protein>
<dbReference type="Pfam" id="PF24563">
    <property type="entry name" value="KH_Mug60-KHD4"/>
    <property type="match status" value="1"/>
</dbReference>
<dbReference type="PROSITE" id="PS50084">
    <property type="entry name" value="KH_TYPE_1"/>
    <property type="match status" value="2"/>
</dbReference>
<keyword evidence="3" id="KW-0694">RNA-binding</keyword>
<dbReference type="InterPro" id="IPR013761">
    <property type="entry name" value="SAM/pointed_sf"/>
</dbReference>
<dbReference type="SMART" id="SM00454">
    <property type="entry name" value="SAM"/>
    <property type="match status" value="1"/>
</dbReference>
<organism evidence="6 7">
    <name type="scientific">Anaeromyces robustus</name>
    <dbReference type="NCBI Taxonomy" id="1754192"/>
    <lineage>
        <taxon>Eukaryota</taxon>
        <taxon>Fungi</taxon>
        <taxon>Fungi incertae sedis</taxon>
        <taxon>Chytridiomycota</taxon>
        <taxon>Chytridiomycota incertae sedis</taxon>
        <taxon>Neocallimastigomycetes</taxon>
        <taxon>Neocallimastigales</taxon>
        <taxon>Neocallimastigaceae</taxon>
        <taxon>Anaeromyces</taxon>
    </lineage>
</organism>
<keyword evidence="2" id="KW-0677">Repeat</keyword>